<accession>A0A2A4TCX1</accession>
<dbReference type="EMBL" id="NVSR01000001">
    <property type="protein sequence ID" value="PCI30975.1"/>
    <property type="molecule type" value="Genomic_DNA"/>
</dbReference>
<protein>
    <submittedName>
        <fullName evidence="1">Uncharacterized protein</fullName>
    </submittedName>
</protein>
<dbReference type="Proteomes" id="UP000218113">
    <property type="component" value="Unassembled WGS sequence"/>
</dbReference>
<evidence type="ECO:0000313" key="2">
    <source>
        <dbReference type="Proteomes" id="UP000218113"/>
    </source>
</evidence>
<evidence type="ECO:0000313" key="1">
    <source>
        <dbReference type="EMBL" id="PCI30975.1"/>
    </source>
</evidence>
<dbReference type="AlphaFoldDB" id="A0A2A4TCX1"/>
<proteinExistence type="predicted"/>
<comment type="caution">
    <text evidence="1">The sequence shown here is derived from an EMBL/GenBank/DDBJ whole genome shotgun (WGS) entry which is preliminary data.</text>
</comment>
<organism evidence="1 2">
    <name type="scientific">SAR324 cluster bacterium</name>
    <dbReference type="NCBI Taxonomy" id="2024889"/>
    <lineage>
        <taxon>Bacteria</taxon>
        <taxon>Deltaproteobacteria</taxon>
        <taxon>SAR324 cluster</taxon>
    </lineage>
</organism>
<name>A0A2A4TCX1_9DELT</name>
<sequence>MHTEDGNTEWTEDGNSLDELEDNLSHRLIYDRNNENNCTLDYLFEDQQVVDCKVKIKLVNIEK</sequence>
<reference evidence="2" key="1">
    <citation type="submission" date="2017-08" db="EMBL/GenBank/DDBJ databases">
        <title>A dynamic microbial community with high functional redundancy inhabits the cold, oxic subseafloor aquifer.</title>
        <authorList>
            <person name="Tully B.J."/>
            <person name="Wheat C.G."/>
            <person name="Glazer B.T."/>
            <person name="Huber J.A."/>
        </authorList>
    </citation>
    <scope>NUCLEOTIDE SEQUENCE [LARGE SCALE GENOMIC DNA]</scope>
</reference>
<gene>
    <name evidence="1" type="ORF">COB67_00535</name>
</gene>